<comment type="similarity">
    <text evidence="2">Belongs to the outer membrane factor (OMF) (TC 1.B.17) family.</text>
</comment>
<dbReference type="Pfam" id="PF02321">
    <property type="entry name" value="OEP"/>
    <property type="match status" value="2"/>
</dbReference>
<keyword evidence="4" id="KW-1134">Transmembrane beta strand</keyword>
<evidence type="ECO:0000256" key="7">
    <source>
        <dbReference type="ARBA" id="ARBA00023237"/>
    </source>
</evidence>
<keyword evidence="7" id="KW-0998">Cell outer membrane</keyword>
<dbReference type="InterPro" id="IPR003423">
    <property type="entry name" value="OMP_efflux"/>
</dbReference>
<keyword evidence="5" id="KW-0812">Transmembrane</keyword>
<proteinExistence type="inferred from homology"/>
<keyword evidence="3" id="KW-0813">Transport</keyword>
<dbReference type="InterPro" id="IPR051906">
    <property type="entry name" value="TolC-like"/>
</dbReference>
<dbReference type="EMBL" id="FMMM01000026">
    <property type="protein sequence ID" value="SCQ19600.1"/>
    <property type="molecule type" value="Genomic_DNA"/>
</dbReference>
<name>A0A1D3UHH0_TANFO</name>
<gene>
    <name evidence="9" type="primary">bepC_2</name>
    <name evidence="9" type="ORF">TFUB20_00760</name>
</gene>
<dbReference type="OrthoDB" id="9811587at2"/>
<dbReference type="GO" id="GO:1990281">
    <property type="term" value="C:efflux pump complex"/>
    <property type="evidence" value="ECO:0007669"/>
    <property type="project" value="TreeGrafter"/>
</dbReference>
<dbReference type="Proteomes" id="UP000182057">
    <property type="component" value="Unassembled WGS sequence"/>
</dbReference>
<evidence type="ECO:0000256" key="8">
    <source>
        <dbReference type="SAM" id="SignalP"/>
    </source>
</evidence>
<reference evidence="9 10" key="1">
    <citation type="submission" date="2016-09" db="EMBL/GenBank/DDBJ databases">
        <authorList>
            <person name="Capua I."/>
            <person name="De Benedictis P."/>
            <person name="Joannis T."/>
            <person name="Lombin L.H."/>
            <person name="Cattoli G."/>
        </authorList>
    </citation>
    <scope>NUCLEOTIDE SEQUENCE [LARGE SCALE GENOMIC DNA]</scope>
    <source>
        <strain evidence="9 10">UB20</strain>
    </source>
</reference>
<evidence type="ECO:0000256" key="1">
    <source>
        <dbReference type="ARBA" id="ARBA00004442"/>
    </source>
</evidence>
<protein>
    <submittedName>
        <fullName evidence="9">Outer membrane efflux protein BepC</fullName>
    </submittedName>
</protein>
<evidence type="ECO:0000256" key="3">
    <source>
        <dbReference type="ARBA" id="ARBA00022448"/>
    </source>
</evidence>
<organism evidence="9 10">
    <name type="scientific">Tannerella forsythia</name>
    <name type="common">Bacteroides forsythus</name>
    <dbReference type="NCBI Taxonomy" id="28112"/>
    <lineage>
        <taxon>Bacteria</taxon>
        <taxon>Pseudomonadati</taxon>
        <taxon>Bacteroidota</taxon>
        <taxon>Bacteroidia</taxon>
        <taxon>Bacteroidales</taxon>
        <taxon>Tannerellaceae</taxon>
        <taxon>Tannerella</taxon>
    </lineage>
</organism>
<evidence type="ECO:0000256" key="5">
    <source>
        <dbReference type="ARBA" id="ARBA00022692"/>
    </source>
</evidence>
<dbReference type="GO" id="GO:0009279">
    <property type="term" value="C:cell outer membrane"/>
    <property type="evidence" value="ECO:0007669"/>
    <property type="project" value="UniProtKB-SubCell"/>
</dbReference>
<accession>A0A1D3UHH0</accession>
<evidence type="ECO:0000256" key="2">
    <source>
        <dbReference type="ARBA" id="ARBA00007613"/>
    </source>
</evidence>
<feature type="signal peptide" evidence="8">
    <location>
        <begin position="1"/>
        <end position="21"/>
    </location>
</feature>
<dbReference type="RefSeq" id="WP_046824754.1">
    <property type="nucleotide sequence ID" value="NZ_CBDEMX010000097.1"/>
</dbReference>
<dbReference type="PANTHER" id="PTHR30026">
    <property type="entry name" value="OUTER MEMBRANE PROTEIN TOLC"/>
    <property type="match status" value="1"/>
</dbReference>
<evidence type="ECO:0000313" key="10">
    <source>
        <dbReference type="Proteomes" id="UP000182057"/>
    </source>
</evidence>
<keyword evidence="8" id="KW-0732">Signal</keyword>
<dbReference type="GO" id="GO:0015288">
    <property type="term" value="F:porin activity"/>
    <property type="evidence" value="ECO:0007669"/>
    <property type="project" value="TreeGrafter"/>
</dbReference>
<evidence type="ECO:0000256" key="4">
    <source>
        <dbReference type="ARBA" id="ARBA00022452"/>
    </source>
</evidence>
<comment type="subcellular location">
    <subcellularLocation>
        <location evidence="1">Cell outer membrane</location>
    </subcellularLocation>
</comment>
<dbReference type="AlphaFoldDB" id="A0A1D3UHH0"/>
<evidence type="ECO:0000256" key="6">
    <source>
        <dbReference type="ARBA" id="ARBA00023136"/>
    </source>
</evidence>
<feature type="chain" id="PRO_5009841148" evidence="8">
    <location>
        <begin position="22"/>
        <end position="435"/>
    </location>
</feature>
<dbReference type="SUPFAM" id="SSF56954">
    <property type="entry name" value="Outer membrane efflux proteins (OEP)"/>
    <property type="match status" value="1"/>
</dbReference>
<evidence type="ECO:0000313" key="9">
    <source>
        <dbReference type="EMBL" id="SCQ19600.1"/>
    </source>
</evidence>
<sequence precursor="true">MKSMVFLVLCLLSGNLLYGQASYTLGECIQQALHANVDIKRQQVKLDKQAIRVETEKYSRLPDLNLNGTQQFDFGRSLNRDNTYTDVNSQTSSFSLTTEVGLFSGFKTMHSIARQKLELKINRELLEKVRNDITLQVTICYYQILLDKEIAAIADEQIILTREQEEMTRVLATHGKVAESQVLTVKAQLANDELASVKAANTLRLSMINLLQLLELRDTAGFDIVPVALDTLMPLAVSPDEIFAVSEQIMPEIKSARTAVESSQSAIRIAKAGYYPSLALAAKISSGYYHNNDNNPPLDIQFKNNMQQTVYLTLRIPLFNRMTTRNAVRTAQKEREDSRLAADNALKTLYKEIQKTWYDALSAHERYESTRHSVAANSEALRYAKEKYQAGKSTVYEYNEAKMKLANSRSEQAQARYEFALRKKILDFYADQSIR</sequence>
<keyword evidence="6" id="KW-0472">Membrane</keyword>
<dbReference type="Gene3D" id="1.20.1600.10">
    <property type="entry name" value="Outer membrane efflux proteins (OEP)"/>
    <property type="match status" value="1"/>
</dbReference>
<dbReference type="GO" id="GO:0015562">
    <property type="term" value="F:efflux transmembrane transporter activity"/>
    <property type="evidence" value="ECO:0007669"/>
    <property type="project" value="InterPro"/>
</dbReference>
<dbReference type="PANTHER" id="PTHR30026:SF20">
    <property type="entry name" value="OUTER MEMBRANE PROTEIN TOLC"/>
    <property type="match status" value="1"/>
</dbReference>